<gene>
    <name evidence="3" type="ORF">C8P68_10858</name>
</gene>
<keyword evidence="1" id="KW-0472">Membrane</keyword>
<comment type="caution">
    <text evidence="3">The sequence shown here is derived from an EMBL/GenBank/DDBJ whole genome shotgun (WGS) entry which is preliminary data.</text>
</comment>
<keyword evidence="1" id="KW-0812">Transmembrane</keyword>
<protein>
    <submittedName>
        <fullName evidence="3">Putative oligomerization/nucleic acid binding protein</fullName>
    </submittedName>
</protein>
<evidence type="ECO:0000256" key="1">
    <source>
        <dbReference type="SAM" id="Phobius"/>
    </source>
</evidence>
<dbReference type="OrthoDB" id="799960at2"/>
<feature type="transmembrane region" description="Helical" evidence="1">
    <location>
        <begin position="6"/>
        <end position="25"/>
    </location>
</feature>
<sequence length="95" mass="10456">MALGTTEIIFLLSSFLITVVIPSIWGYKVGAQRSIGAIVGLLLGFFLSYIGIIIVYLMPSKLNSAADELQKYKQLLDSGAITEQEYQDQKTRILG</sequence>
<proteinExistence type="predicted"/>
<dbReference type="InterPro" id="IPR018649">
    <property type="entry name" value="SHOCT"/>
</dbReference>
<evidence type="ECO:0000259" key="2">
    <source>
        <dbReference type="Pfam" id="PF09851"/>
    </source>
</evidence>
<organism evidence="3 4">
    <name type="scientific">Mucilaginibacter yixingensis</name>
    <dbReference type="NCBI Taxonomy" id="1295612"/>
    <lineage>
        <taxon>Bacteria</taxon>
        <taxon>Pseudomonadati</taxon>
        <taxon>Bacteroidota</taxon>
        <taxon>Sphingobacteriia</taxon>
        <taxon>Sphingobacteriales</taxon>
        <taxon>Sphingobacteriaceae</taxon>
        <taxon>Mucilaginibacter</taxon>
    </lineage>
</organism>
<dbReference type="Pfam" id="PF09851">
    <property type="entry name" value="SHOCT"/>
    <property type="match status" value="1"/>
</dbReference>
<evidence type="ECO:0000313" key="3">
    <source>
        <dbReference type="EMBL" id="PTQ93596.1"/>
    </source>
</evidence>
<dbReference type="Proteomes" id="UP000244168">
    <property type="component" value="Unassembled WGS sequence"/>
</dbReference>
<keyword evidence="4" id="KW-1185">Reference proteome</keyword>
<dbReference type="RefSeq" id="WP_107830764.1">
    <property type="nucleotide sequence ID" value="NZ_CP160205.1"/>
</dbReference>
<dbReference type="EMBL" id="QAOQ01000008">
    <property type="protein sequence ID" value="PTQ93596.1"/>
    <property type="molecule type" value="Genomic_DNA"/>
</dbReference>
<feature type="domain" description="SHOCT" evidence="2">
    <location>
        <begin position="67"/>
        <end position="94"/>
    </location>
</feature>
<reference evidence="3 4" key="1">
    <citation type="submission" date="2018-04" db="EMBL/GenBank/DDBJ databases">
        <title>Genomic Encyclopedia of Archaeal and Bacterial Type Strains, Phase II (KMG-II): from individual species to whole genera.</title>
        <authorList>
            <person name="Goeker M."/>
        </authorList>
    </citation>
    <scope>NUCLEOTIDE SEQUENCE [LARGE SCALE GENOMIC DNA]</scope>
    <source>
        <strain evidence="3 4">DSM 26809</strain>
    </source>
</reference>
<dbReference type="AlphaFoldDB" id="A0A2T5J5Q5"/>
<evidence type="ECO:0000313" key="4">
    <source>
        <dbReference type="Proteomes" id="UP000244168"/>
    </source>
</evidence>
<keyword evidence="1" id="KW-1133">Transmembrane helix</keyword>
<accession>A0A2T5J5Q5</accession>
<name>A0A2T5J5Q5_9SPHI</name>
<feature type="transmembrane region" description="Helical" evidence="1">
    <location>
        <begin position="37"/>
        <end position="58"/>
    </location>
</feature>